<dbReference type="GO" id="GO:0071555">
    <property type="term" value="P:cell wall organization"/>
    <property type="evidence" value="ECO:0007669"/>
    <property type="project" value="UniProtKB-KW"/>
</dbReference>
<keyword evidence="13" id="KW-1185">Reference proteome</keyword>
<evidence type="ECO:0000256" key="2">
    <source>
        <dbReference type="ARBA" id="ARBA00022676"/>
    </source>
</evidence>
<evidence type="ECO:0000256" key="9">
    <source>
        <dbReference type="PIRSR" id="PIRSR605150-2"/>
    </source>
</evidence>
<keyword evidence="6 11" id="KW-0472">Membrane</keyword>
<accession>A0A1R3J354</accession>
<dbReference type="AlphaFoldDB" id="A0A1R3J354"/>
<protein>
    <submittedName>
        <fullName evidence="12">Cellulose synthase</fullName>
    </submittedName>
</protein>
<evidence type="ECO:0000256" key="1">
    <source>
        <dbReference type="ARBA" id="ARBA00004127"/>
    </source>
</evidence>
<dbReference type="Proteomes" id="UP000188268">
    <property type="component" value="Unassembled WGS sequence"/>
</dbReference>
<dbReference type="GO" id="GO:0012505">
    <property type="term" value="C:endomembrane system"/>
    <property type="evidence" value="ECO:0007669"/>
    <property type="project" value="UniProtKB-SubCell"/>
</dbReference>
<keyword evidence="4 11" id="KW-0812">Transmembrane</keyword>
<dbReference type="STRING" id="210143.A0A1R3J354"/>
<keyword evidence="2" id="KW-0328">Glycosyltransferase</keyword>
<organism evidence="12 13">
    <name type="scientific">Corchorus capsularis</name>
    <name type="common">Jute</name>
    <dbReference type="NCBI Taxonomy" id="210143"/>
    <lineage>
        <taxon>Eukaryota</taxon>
        <taxon>Viridiplantae</taxon>
        <taxon>Streptophyta</taxon>
        <taxon>Embryophyta</taxon>
        <taxon>Tracheophyta</taxon>
        <taxon>Spermatophyta</taxon>
        <taxon>Magnoliopsida</taxon>
        <taxon>eudicotyledons</taxon>
        <taxon>Gunneridae</taxon>
        <taxon>Pentapetalae</taxon>
        <taxon>rosids</taxon>
        <taxon>malvids</taxon>
        <taxon>Malvales</taxon>
        <taxon>Malvaceae</taxon>
        <taxon>Grewioideae</taxon>
        <taxon>Apeibeae</taxon>
        <taxon>Corchorus</taxon>
    </lineage>
</organism>
<gene>
    <name evidence="12" type="ORF">CCACVL1_07954</name>
</gene>
<proteinExistence type="predicted"/>
<evidence type="ECO:0000313" key="13">
    <source>
        <dbReference type="Proteomes" id="UP000188268"/>
    </source>
</evidence>
<dbReference type="EMBL" id="AWWV01008783">
    <property type="protein sequence ID" value="OMO89262.1"/>
    <property type="molecule type" value="Genomic_DNA"/>
</dbReference>
<evidence type="ECO:0000256" key="11">
    <source>
        <dbReference type="SAM" id="Phobius"/>
    </source>
</evidence>
<sequence>MASELSVPLYEKIACKNTIQRALDITLLFLLLSLLVYRLISFKDHGLMYPWLFAFLCESWFTIHWGIIVNCKWNPVDFKTYPENLDKRFPDLPNVDMLVTTADPVLEPPIITVNTILSLLAVDYPAEKLACYVSDDGCSPLTFYSVVEASKFAKLWVPFCKKYNIQVRAPFRYFLGDSDKPSNADKADSEFHQDWLKMKAEYEVLTRKIEEAARKPIPCDLTGEFADFADVERRNHPTIIKIILEHLESDSDHVVPNLVYVSREKRPKQPHNYKAGAMNVLVRVSGVMTNAPFMLNVDCDMFVNNPQVVRHAMCQLLASQTAFVQYPQVFYDASRDDPYGNQMVAIFHYVARGIAGIKGFFYCGTCCFHRRKVIYGSWPDDVDEAPNNTSINGKLVDETILRKEYGNSEEFINSAAQALKGKQGTFRKNLSNSLEAACEVASCSFEYGTSWGNKFGWIYGSTTEDVHTGLVIHKRGWNSHLQFSDPPAFMGCAPSGGPEAMNQQKRWATGLLEVMFGKNSPIIATLTANLQFRMCLAYLWVLFRALRSIPELLYATLPAYCILTNSRFLPK</sequence>
<feature type="binding site" evidence="10">
    <location>
        <position position="274"/>
    </location>
    <ligand>
        <name>Mn(2+)</name>
        <dbReference type="ChEBI" id="CHEBI:29035"/>
    </ligand>
</feature>
<dbReference type="InterPro" id="IPR005150">
    <property type="entry name" value="Cellulose_synth"/>
</dbReference>
<evidence type="ECO:0000256" key="3">
    <source>
        <dbReference type="ARBA" id="ARBA00022679"/>
    </source>
</evidence>
<dbReference type="SUPFAM" id="SSF53448">
    <property type="entry name" value="Nucleotide-diphospho-sugar transferases"/>
    <property type="match status" value="1"/>
</dbReference>
<dbReference type="GO" id="GO:0030244">
    <property type="term" value="P:cellulose biosynthetic process"/>
    <property type="evidence" value="ECO:0007669"/>
    <property type="project" value="InterPro"/>
</dbReference>
<dbReference type="OrthoDB" id="72851at2759"/>
<dbReference type="GO" id="GO:0016020">
    <property type="term" value="C:membrane"/>
    <property type="evidence" value="ECO:0007669"/>
    <property type="project" value="InterPro"/>
</dbReference>
<dbReference type="GO" id="GO:0016760">
    <property type="term" value="F:cellulose synthase (UDP-forming) activity"/>
    <property type="evidence" value="ECO:0007669"/>
    <property type="project" value="InterPro"/>
</dbReference>
<feature type="binding site" evidence="9">
    <location>
        <position position="136"/>
    </location>
    <ligand>
        <name>UDP-alpha-D-glucose</name>
        <dbReference type="ChEBI" id="CHEBI:58885"/>
    </ligand>
</feature>
<evidence type="ECO:0000256" key="6">
    <source>
        <dbReference type="ARBA" id="ARBA00023136"/>
    </source>
</evidence>
<feature type="active site" evidence="8">
    <location>
        <position position="136"/>
    </location>
</feature>
<dbReference type="OMA" id="NIHRRGW"/>
<feature type="transmembrane region" description="Helical" evidence="11">
    <location>
        <begin position="20"/>
        <end position="40"/>
    </location>
</feature>
<dbReference type="Gramene" id="OMO89262">
    <property type="protein sequence ID" value="OMO89262"/>
    <property type="gene ID" value="CCACVL1_07954"/>
</dbReference>
<evidence type="ECO:0000256" key="8">
    <source>
        <dbReference type="PIRSR" id="PIRSR605150-1"/>
    </source>
</evidence>
<comment type="caution">
    <text evidence="12">The sequence shown here is derived from an EMBL/GenBank/DDBJ whole genome shotgun (WGS) entry which is preliminary data.</text>
</comment>
<reference evidence="12 13" key="1">
    <citation type="submission" date="2013-09" db="EMBL/GenBank/DDBJ databases">
        <title>Corchorus capsularis genome sequencing.</title>
        <authorList>
            <person name="Alam M."/>
            <person name="Haque M.S."/>
            <person name="Islam M.S."/>
            <person name="Emdad E.M."/>
            <person name="Islam M.M."/>
            <person name="Ahmed B."/>
            <person name="Halim A."/>
            <person name="Hossen Q.M.M."/>
            <person name="Hossain M.Z."/>
            <person name="Ahmed R."/>
            <person name="Khan M.M."/>
            <person name="Islam R."/>
            <person name="Rashid M.M."/>
            <person name="Khan S.A."/>
            <person name="Rahman M.S."/>
            <person name="Alam M."/>
        </authorList>
    </citation>
    <scope>NUCLEOTIDE SEQUENCE [LARGE SCALE GENOMIC DNA]</scope>
    <source>
        <strain evidence="13">cv. CVL-1</strain>
        <tissue evidence="12">Whole seedling</tissue>
    </source>
</reference>
<dbReference type="Gene3D" id="3.90.550.10">
    <property type="entry name" value="Spore Coat Polysaccharide Biosynthesis Protein SpsA, Chain A"/>
    <property type="match status" value="1"/>
</dbReference>
<evidence type="ECO:0000256" key="7">
    <source>
        <dbReference type="ARBA" id="ARBA00023316"/>
    </source>
</evidence>
<keyword evidence="7" id="KW-0961">Cell wall biogenesis/degradation</keyword>
<feature type="active site" evidence="8">
    <location>
        <position position="465"/>
    </location>
</feature>
<dbReference type="PANTHER" id="PTHR13301">
    <property type="entry name" value="X-BOX TRANSCRIPTION FACTOR-RELATED"/>
    <property type="match status" value="1"/>
</dbReference>
<dbReference type="InterPro" id="IPR029044">
    <property type="entry name" value="Nucleotide-diphossugar_trans"/>
</dbReference>
<evidence type="ECO:0000256" key="4">
    <source>
        <dbReference type="ARBA" id="ARBA00022692"/>
    </source>
</evidence>
<keyword evidence="3" id="KW-0808">Transferase</keyword>
<comment type="subcellular location">
    <subcellularLocation>
        <location evidence="1">Endomembrane system</location>
        <topology evidence="1">Multi-pass membrane protein</topology>
    </subcellularLocation>
</comment>
<evidence type="ECO:0000256" key="10">
    <source>
        <dbReference type="PIRSR" id="PIRSR605150-3"/>
    </source>
</evidence>
<evidence type="ECO:0000256" key="5">
    <source>
        <dbReference type="ARBA" id="ARBA00022989"/>
    </source>
</evidence>
<feature type="binding site" evidence="10">
    <location>
        <position position="298"/>
    </location>
    <ligand>
        <name>Mn(2+)</name>
        <dbReference type="ChEBI" id="CHEBI:29035"/>
    </ligand>
</feature>
<dbReference type="Pfam" id="PF03552">
    <property type="entry name" value="Cellulose_synt"/>
    <property type="match status" value="1"/>
</dbReference>
<feature type="transmembrane region" description="Helical" evidence="11">
    <location>
        <begin position="47"/>
        <end position="67"/>
    </location>
</feature>
<feature type="non-terminal residue" evidence="12">
    <location>
        <position position="571"/>
    </location>
</feature>
<feature type="binding site" evidence="9">
    <location>
        <position position="107"/>
    </location>
    <ligand>
        <name>UDP-alpha-D-glucose</name>
        <dbReference type="ChEBI" id="CHEBI:58885"/>
    </ligand>
</feature>
<name>A0A1R3J354_COCAP</name>
<keyword evidence="5 11" id="KW-1133">Transmembrane helix</keyword>
<evidence type="ECO:0000313" key="12">
    <source>
        <dbReference type="EMBL" id="OMO89262.1"/>
    </source>
</evidence>